<protein>
    <submittedName>
        <fullName evidence="1">Uncharacterized protein</fullName>
    </submittedName>
</protein>
<evidence type="ECO:0000313" key="2">
    <source>
        <dbReference type="Proteomes" id="UP001218218"/>
    </source>
</evidence>
<evidence type="ECO:0000313" key="1">
    <source>
        <dbReference type="EMBL" id="KAJ7349782.1"/>
    </source>
</evidence>
<sequence>MARPLVCLLFTGPEMPAAAMFQPYPHAGPQTLTTLNINGKLTGPVRILFTAVVANNLNAPGSKPTPKSIRSFSAMKVLRGGNIEWVIVRIYLFGHHLRRAQDSIKQKANFPLLCIASVDIKKNNTDCSRDWKCGMIEQSQDAQPPYRSSARTHISEGRELKNRSEALRVFQDIKFGRDGTVYTPGSRPEGVIKKECLLEIWVPGVEPATPADQQLQILQSGVGMGHTPHLISGSALVGITSMKVEGPKKNRQ</sequence>
<gene>
    <name evidence="1" type="ORF">DFH08DRAFT_807130</name>
</gene>
<name>A0AAD7ESX6_9AGAR</name>
<proteinExistence type="predicted"/>
<reference evidence="1" key="1">
    <citation type="submission" date="2023-03" db="EMBL/GenBank/DDBJ databases">
        <title>Massive genome expansion in bonnet fungi (Mycena s.s.) driven by repeated elements and novel gene families across ecological guilds.</title>
        <authorList>
            <consortium name="Lawrence Berkeley National Laboratory"/>
            <person name="Harder C.B."/>
            <person name="Miyauchi S."/>
            <person name="Viragh M."/>
            <person name="Kuo A."/>
            <person name="Thoen E."/>
            <person name="Andreopoulos B."/>
            <person name="Lu D."/>
            <person name="Skrede I."/>
            <person name="Drula E."/>
            <person name="Henrissat B."/>
            <person name="Morin E."/>
            <person name="Kohler A."/>
            <person name="Barry K."/>
            <person name="LaButti K."/>
            <person name="Morin E."/>
            <person name="Salamov A."/>
            <person name="Lipzen A."/>
            <person name="Mereny Z."/>
            <person name="Hegedus B."/>
            <person name="Baldrian P."/>
            <person name="Stursova M."/>
            <person name="Weitz H."/>
            <person name="Taylor A."/>
            <person name="Grigoriev I.V."/>
            <person name="Nagy L.G."/>
            <person name="Martin F."/>
            <person name="Kauserud H."/>
        </authorList>
    </citation>
    <scope>NUCLEOTIDE SEQUENCE</scope>
    <source>
        <strain evidence="1">CBHHK002</strain>
    </source>
</reference>
<comment type="caution">
    <text evidence="1">The sequence shown here is derived from an EMBL/GenBank/DDBJ whole genome shotgun (WGS) entry which is preliminary data.</text>
</comment>
<keyword evidence="2" id="KW-1185">Reference proteome</keyword>
<accession>A0AAD7ESX6</accession>
<organism evidence="1 2">
    <name type="scientific">Mycena albidolilacea</name>
    <dbReference type="NCBI Taxonomy" id="1033008"/>
    <lineage>
        <taxon>Eukaryota</taxon>
        <taxon>Fungi</taxon>
        <taxon>Dikarya</taxon>
        <taxon>Basidiomycota</taxon>
        <taxon>Agaricomycotina</taxon>
        <taxon>Agaricomycetes</taxon>
        <taxon>Agaricomycetidae</taxon>
        <taxon>Agaricales</taxon>
        <taxon>Marasmiineae</taxon>
        <taxon>Mycenaceae</taxon>
        <taxon>Mycena</taxon>
    </lineage>
</organism>
<dbReference type="AlphaFoldDB" id="A0AAD7ESX6"/>
<dbReference type="Proteomes" id="UP001218218">
    <property type="component" value="Unassembled WGS sequence"/>
</dbReference>
<dbReference type="EMBL" id="JARIHO010000015">
    <property type="protein sequence ID" value="KAJ7349782.1"/>
    <property type="molecule type" value="Genomic_DNA"/>
</dbReference>